<evidence type="ECO:0000313" key="1">
    <source>
        <dbReference type="EMBL" id="CAJ0559357.1"/>
    </source>
</evidence>
<reference evidence="1" key="1">
    <citation type="submission" date="2023-06" db="EMBL/GenBank/DDBJ databases">
        <authorList>
            <person name="Delattre M."/>
        </authorList>
    </citation>
    <scope>NUCLEOTIDE SEQUENCE</scope>
    <source>
        <strain evidence="1">AF72</strain>
    </source>
</reference>
<evidence type="ECO:0000313" key="2">
    <source>
        <dbReference type="Proteomes" id="UP001177023"/>
    </source>
</evidence>
<comment type="caution">
    <text evidence="1">The sequence shown here is derived from an EMBL/GenBank/DDBJ whole genome shotgun (WGS) entry which is preliminary data.</text>
</comment>
<sequence length="105" mass="12351">MRFQVLEKLSGNQELEQRLQNALRLYDEHMGQLTPAARSFVAKLFLRDPKDQMEKEKIPDSIGSDYKSLSDEDRSSISQHASFIERLVNDKHLLRELTDSYDQFY</sequence>
<dbReference type="AlphaFoldDB" id="A0AA36FU11"/>
<feature type="non-terminal residue" evidence="1">
    <location>
        <position position="105"/>
    </location>
</feature>
<dbReference type="EMBL" id="CATQJA010000336">
    <property type="protein sequence ID" value="CAJ0559357.1"/>
    <property type="molecule type" value="Genomic_DNA"/>
</dbReference>
<dbReference type="Proteomes" id="UP001177023">
    <property type="component" value="Unassembled WGS sequence"/>
</dbReference>
<protein>
    <submittedName>
        <fullName evidence="1">Uncharacterized protein</fullName>
    </submittedName>
</protein>
<keyword evidence="2" id="KW-1185">Reference proteome</keyword>
<gene>
    <name evidence="1" type="ORF">MSPICULIGERA_LOCUS1244</name>
</gene>
<name>A0AA36FU11_9BILA</name>
<proteinExistence type="predicted"/>
<accession>A0AA36FU11</accession>
<organism evidence="1 2">
    <name type="scientific">Mesorhabditis spiculigera</name>
    <dbReference type="NCBI Taxonomy" id="96644"/>
    <lineage>
        <taxon>Eukaryota</taxon>
        <taxon>Metazoa</taxon>
        <taxon>Ecdysozoa</taxon>
        <taxon>Nematoda</taxon>
        <taxon>Chromadorea</taxon>
        <taxon>Rhabditida</taxon>
        <taxon>Rhabditina</taxon>
        <taxon>Rhabditomorpha</taxon>
        <taxon>Rhabditoidea</taxon>
        <taxon>Rhabditidae</taxon>
        <taxon>Mesorhabditinae</taxon>
        <taxon>Mesorhabditis</taxon>
    </lineage>
</organism>